<dbReference type="GO" id="GO:0005737">
    <property type="term" value="C:cytoplasm"/>
    <property type="evidence" value="ECO:0007669"/>
    <property type="project" value="UniProtKB-SubCell"/>
</dbReference>
<dbReference type="SUPFAM" id="SSF54814">
    <property type="entry name" value="Prokaryotic type KH domain (KH-domain type II)"/>
    <property type="match status" value="1"/>
</dbReference>
<comment type="subcellular location">
    <subcellularLocation>
        <location evidence="3">Cytoplasm</location>
    </subcellularLocation>
</comment>
<evidence type="ECO:0000313" key="4">
    <source>
        <dbReference type="EMBL" id="MBC8535169.1"/>
    </source>
</evidence>
<comment type="similarity">
    <text evidence="3">Belongs to the KhpA RNA-binding protein family.</text>
</comment>
<dbReference type="Proteomes" id="UP000620366">
    <property type="component" value="Unassembled WGS sequence"/>
</dbReference>
<name>A0A926DD76_9FIRM</name>
<keyword evidence="3" id="KW-0133">Cell shape</keyword>
<gene>
    <name evidence="3" type="primary">khpA</name>
    <name evidence="4" type="ORF">H8695_00460</name>
</gene>
<dbReference type="InterPro" id="IPR020627">
    <property type="entry name" value="KhpA"/>
</dbReference>
<dbReference type="InterPro" id="IPR015946">
    <property type="entry name" value="KH_dom-like_a/b"/>
</dbReference>
<dbReference type="PANTHER" id="PTHR34654:SF1">
    <property type="entry name" value="RNA-BINDING PROTEIN KHPA"/>
    <property type="match status" value="1"/>
</dbReference>
<keyword evidence="5" id="KW-1185">Reference proteome</keyword>
<dbReference type="GO" id="GO:0071555">
    <property type="term" value="P:cell wall organization"/>
    <property type="evidence" value="ECO:0007669"/>
    <property type="project" value="UniProtKB-KW"/>
</dbReference>
<dbReference type="AlphaFoldDB" id="A0A926DD76"/>
<dbReference type="GO" id="GO:0008360">
    <property type="term" value="P:regulation of cell shape"/>
    <property type="evidence" value="ECO:0007669"/>
    <property type="project" value="UniProtKB-KW"/>
</dbReference>
<proteinExistence type="inferred from homology"/>
<comment type="caution">
    <text evidence="4">The sequence shown here is derived from an EMBL/GenBank/DDBJ whole genome shotgun (WGS) entry which is preliminary data.</text>
</comment>
<evidence type="ECO:0000256" key="2">
    <source>
        <dbReference type="ARBA" id="ARBA00022884"/>
    </source>
</evidence>
<dbReference type="GO" id="GO:0009252">
    <property type="term" value="P:peptidoglycan biosynthetic process"/>
    <property type="evidence" value="ECO:0007669"/>
    <property type="project" value="UniProtKB-UniRule"/>
</dbReference>
<evidence type="ECO:0000256" key="1">
    <source>
        <dbReference type="ARBA" id="ARBA00022490"/>
    </source>
</evidence>
<reference evidence="4" key="1">
    <citation type="submission" date="2020-08" db="EMBL/GenBank/DDBJ databases">
        <title>Genome public.</title>
        <authorList>
            <person name="Liu C."/>
            <person name="Sun Q."/>
        </authorList>
    </citation>
    <scope>NUCLEOTIDE SEQUENCE</scope>
    <source>
        <strain evidence="4">BX7</strain>
    </source>
</reference>
<accession>A0A926DD76</accession>
<dbReference type="HAMAP" id="MF_00088">
    <property type="entry name" value="KhpA"/>
    <property type="match status" value="1"/>
</dbReference>
<keyword evidence="2 3" id="KW-0694">RNA-binding</keyword>
<dbReference type="Gene3D" id="3.30.300.20">
    <property type="match status" value="1"/>
</dbReference>
<evidence type="ECO:0000256" key="3">
    <source>
        <dbReference type="HAMAP-Rule" id="MF_00088"/>
    </source>
</evidence>
<keyword evidence="1 3" id="KW-0963">Cytoplasm</keyword>
<comment type="subunit">
    <text evidence="3">Forms a complex with KhpB.</text>
</comment>
<dbReference type="InterPro" id="IPR009019">
    <property type="entry name" value="KH_sf_prok-type"/>
</dbReference>
<dbReference type="Pfam" id="PF13083">
    <property type="entry name" value="KH_KhpA-B"/>
    <property type="match status" value="1"/>
</dbReference>
<comment type="function">
    <text evidence="3">A probable RNA chaperone. Forms a complex with KhpB which binds to cellular RNA and controls its expression. Plays a role in peptidoglycan (PG) homeostasis and cell length regulation.</text>
</comment>
<keyword evidence="3" id="KW-0143">Chaperone</keyword>
<sequence>MCKELLETIARNLVDDPEAVRVTTREAQDDTVVLELRVAPDDMGRVIGKQGKIAKAIRAVIKAAATKENVKVQVDIVD</sequence>
<protein>
    <recommendedName>
        <fullName evidence="3">RNA-binding protein KhpA</fullName>
    </recommendedName>
    <alternativeName>
        <fullName evidence="3">KH-domain protein A</fullName>
    </alternativeName>
</protein>
<dbReference type="PANTHER" id="PTHR34654">
    <property type="entry name" value="UPF0109 PROTEIN SCO5592"/>
    <property type="match status" value="1"/>
</dbReference>
<evidence type="ECO:0000313" key="5">
    <source>
        <dbReference type="Proteomes" id="UP000620366"/>
    </source>
</evidence>
<dbReference type="RefSeq" id="WP_249298806.1">
    <property type="nucleotide sequence ID" value="NZ_JACRSP010000001.1"/>
</dbReference>
<dbReference type="EMBL" id="JACRSP010000001">
    <property type="protein sequence ID" value="MBC8535169.1"/>
    <property type="molecule type" value="Genomic_DNA"/>
</dbReference>
<dbReference type="PROSITE" id="PS50084">
    <property type="entry name" value="KH_TYPE_1"/>
    <property type="match status" value="1"/>
</dbReference>
<keyword evidence="3" id="KW-0961">Cell wall biogenesis/degradation</keyword>
<dbReference type="GO" id="GO:0003723">
    <property type="term" value="F:RNA binding"/>
    <property type="evidence" value="ECO:0007669"/>
    <property type="project" value="UniProtKB-UniRule"/>
</dbReference>
<organism evidence="4 5">
    <name type="scientific">Feifania hominis</name>
    <dbReference type="NCBI Taxonomy" id="2763660"/>
    <lineage>
        <taxon>Bacteria</taxon>
        <taxon>Bacillati</taxon>
        <taxon>Bacillota</taxon>
        <taxon>Clostridia</taxon>
        <taxon>Eubacteriales</taxon>
        <taxon>Feifaniaceae</taxon>
        <taxon>Feifania</taxon>
    </lineage>
</organism>
<dbReference type="CDD" id="cd22533">
    <property type="entry name" value="KH-II_YlqC-like"/>
    <property type="match status" value="1"/>
</dbReference>